<dbReference type="AlphaFoldDB" id="A0A3N1MBV4"/>
<dbReference type="Proteomes" id="UP000278222">
    <property type="component" value="Unassembled WGS sequence"/>
</dbReference>
<sequence length="291" mass="31928">MSARRPAAFFLGGRHLSEAASLALIVPFLVLLVVVFLLPLGTLLHESLLVPKPTLANYERVFGEPVYLRVMWRTARIAVYVTIVTLLLGYPLAYVMSRSSGLKLGLMAAAVLLPLWTSVLVRTYAWMVLLQRNGLVNEALTGIGFIDAPIRLLYTEGAVVLAMSHVLLPFMVLPVFSALKGIPEDYPRAALMLGASNWSTFREVIWPLSLPGVVSGCLMVFLLALGFFITPALIGGPQQMMIATLVSQQVREMLNWPFAGALVGVLLAFVLALTIAFNRFIRLERFVGTRS</sequence>
<evidence type="ECO:0000256" key="4">
    <source>
        <dbReference type="ARBA" id="ARBA00022475"/>
    </source>
</evidence>
<feature type="transmembrane region" description="Helical" evidence="8">
    <location>
        <begin position="21"/>
        <end position="44"/>
    </location>
</feature>
<evidence type="ECO:0000259" key="9">
    <source>
        <dbReference type="PROSITE" id="PS50928"/>
    </source>
</evidence>
<dbReference type="InterPro" id="IPR035906">
    <property type="entry name" value="MetI-like_sf"/>
</dbReference>
<gene>
    <name evidence="10" type="ORF">EDC65_0399</name>
</gene>
<accession>A0A3N1MBV4</accession>
<keyword evidence="3 8" id="KW-0813">Transport</keyword>
<feature type="domain" description="ABC transmembrane type-1" evidence="9">
    <location>
        <begin position="71"/>
        <end position="277"/>
    </location>
</feature>
<protein>
    <submittedName>
        <fullName evidence="10">Mannopine transport system permease protein</fullName>
    </submittedName>
</protein>
<evidence type="ECO:0000256" key="1">
    <source>
        <dbReference type="ARBA" id="ARBA00004651"/>
    </source>
</evidence>
<dbReference type="EMBL" id="RJKX01000011">
    <property type="protein sequence ID" value="ROQ01221.1"/>
    <property type="molecule type" value="Genomic_DNA"/>
</dbReference>
<feature type="transmembrane region" description="Helical" evidence="8">
    <location>
        <begin position="104"/>
        <end position="125"/>
    </location>
</feature>
<evidence type="ECO:0000256" key="8">
    <source>
        <dbReference type="RuleBase" id="RU363032"/>
    </source>
</evidence>
<keyword evidence="7 8" id="KW-0472">Membrane</keyword>
<dbReference type="GO" id="GO:0055085">
    <property type="term" value="P:transmembrane transport"/>
    <property type="evidence" value="ECO:0007669"/>
    <property type="project" value="InterPro"/>
</dbReference>
<feature type="transmembrane region" description="Helical" evidence="8">
    <location>
        <begin position="158"/>
        <end position="183"/>
    </location>
</feature>
<comment type="similarity">
    <text evidence="2">Belongs to the binding-protein-dependent transport system permease family. CysTW subfamily.</text>
</comment>
<comment type="subcellular location">
    <subcellularLocation>
        <location evidence="1 8">Cell membrane</location>
        <topology evidence="1 8">Multi-pass membrane protein</topology>
    </subcellularLocation>
</comment>
<evidence type="ECO:0000256" key="7">
    <source>
        <dbReference type="ARBA" id="ARBA00023136"/>
    </source>
</evidence>
<keyword evidence="5 8" id="KW-0812">Transmembrane</keyword>
<feature type="transmembrane region" description="Helical" evidence="8">
    <location>
        <begin position="204"/>
        <end position="234"/>
    </location>
</feature>
<dbReference type="PANTHER" id="PTHR42929:SF5">
    <property type="entry name" value="ABC TRANSPORTER PERMEASE PROTEIN"/>
    <property type="match status" value="1"/>
</dbReference>
<dbReference type="OrthoDB" id="7915284at2"/>
<dbReference type="Pfam" id="PF00528">
    <property type="entry name" value="BPD_transp_1"/>
    <property type="match status" value="1"/>
</dbReference>
<dbReference type="CDD" id="cd06261">
    <property type="entry name" value="TM_PBP2"/>
    <property type="match status" value="1"/>
</dbReference>
<dbReference type="SUPFAM" id="SSF161098">
    <property type="entry name" value="MetI-like"/>
    <property type="match status" value="1"/>
</dbReference>
<keyword evidence="6 8" id="KW-1133">Transmembrane helix</keyword>
<evidence type="ECO:0000256" key="5">
    <source>
        <dbReference type="ARBA" id="ARBA00022692"/>
    </source>
</evidence>
<evidence type="ECO:0000256" key="2">
    <source>
        <dbReference type="ARBA" id="ARBA00007069"/>
    </source>
</evidence>
<keyword evidence="11" id="KW-1185">Reference proteome</keyword>
<reference evidence="10 11" key="1">
    <citation type="submission" date="2018-11" db="EMBL/GenBank/DDBJ databases">
        <title>Genomic Encyclopedia of Type Strains, Phase IV (KMG-IV): sequencing the most valuable type-strain genomes for metagenomic binning, comparative biology and taxonomic classification.</title>
        <authorList>
            <person name="Goeker M."/>
        </authorList>
    </citation>
    <scope>NUCLEOTIDE SEQUENCE [LARGE SCALE GENOMIC DNA]</scope>
    <source>
        <strain evidence="10 11">DSM 5900</strain>
    </source>
</reference>
<dbReference type="InterPro" id="IPR000515">
    <property type="entry name" value="MetI-like"/>
</dbReference>
<comment type="caution">
    <text evidence="10">The sequence shown here is derived from an EMBL/GenBank/DDBJ whole genome shotgun (WGS) entry which is preliminary data.</text>
</comment>
<organism evidence="10 11">
    <name type="scientific">Stella humosa</name>
    <dbReference type="NCBI Taxonomy" id="94"/>
    <lineage>
        <taxon>Bacteria</taxon>
        <taxon>Pseudomonadati</taxon>
        <taxon>Pseudomonadota</taxon>
        <taxon>Alphaproteobacteria</taxon>
        <taxon>Rhodospirillales</taxon>
        <taxon>Stellaceae</taxon>
        <taxon>Stella</taxon>
    </lineage>
</organism>
<evidence type="ECO:0000313" key="10">
    <source>
        <dbReference type="EMBL" id="ROQ01221.1"/>
    </source>
</evidence>
<feature type="transmembrane region" description="Helical" evidence="8">
    <location>
        <begin position="254"/>
        <end position="277"/>
    </location>
</feature>
<proteinExistence type="inferred from homology"/>
<dbReference type="RefSeq" id="WP_123688774.1">
    <property type="nucleotide sequence ID" value="NZ_AP019700.1"/>
</dbReference>
<name>A0A3N1MBV4_9PROT</name>
<keyword evidence="4" id="KW-1003">Cell membrane</keyword>
<dbReference type="GO" id="GO:0005886">
    <property type="term" value="C:plasma membrane"/>
    <property type="evidence" value="ECO:0007669"/>
    <property type="project" value="UniProtKB-SubCell"/>
</dbReference>
<evidence type="ECO:0000256" key="6">
    <source>
        <dbReference type="ARBA" id="ARBA00022989"/>
    </source>
</evidence>
<dbReference type="PROSITE" id="PS50928">
    <property type="entry name" value="ABC_TM1"/>
    <property type="match status" value="1"/>
</dbReference>
<feature type="transmembrane region" description="Helical" evidence="8">
    <location>
        <begin position="77"/>
        <end position="97"/>
    </location>
</feature>
<evidence type="ECO:0000256" key="3">
    <source>
        <dbReference type="ARBA" id="ARBA00022448"/>
    </source>
</evidence>
<dbReference type="PANTHER" id="PTHR42929">
    <property type="entry name" value="INNER MEMBRANE ABC TRANSPORTER PERMEASE PROTEIN YDCU-RELATED-RELATED"/>
    <property type="match status" value="1"/>
</dbReference>
<evidence type="ECO:0000313" key="11">
    <source>
        <dbReference type="Proteomes" id="UP000278222"/>
    </source>
</evidence>
<dbReference type="Gene3D" id="1.10.3720.10">
    <property type="entry name" value="MetI-like"/>
    <property type="match status" value="1"/>
</dbReference>